<reference evidence="1 2" key="1">
    <citation type="submission" date="2017-06" db="EMBL/GenBank/DDBJ databases">
        <title>Genome of Fusarium nygamai isolate CS10214.</title>
        <authorList>
            <person name="Gardiner D.M."/>
            <person name="Obanor F."/>
            <person name="Kazan K."/>
        </authorList>
    </citation>
    <scope>NUCLEOTIDE SEQUENCE [LARGE SCALE GENOMIC DNA]</scope>
    <source>
        <strain evidence="1 2">CS10214</strain>
    </source>
</reference>
<sequence>MYWWSASLKHPDIHMISLAFLEIHLVDILTYCNIVQPEENSAYSVL</sequence>
<organism evidence="1 2">
    <name type="scientific">Gibberella nygamai</name>
    <name type="common">Bean root rot disease fungus</name>
    <name type="synonym">Fusarium nygamai</name>
    <dbReference type="NCBI Taxonomy" id="42673"/>
    <lineage>
        <taxon>Eukaryota</taxon>
        <taxon>Fungi</taxon>
        <taxon>Dikarya</taxon>
        <taxon>Ascomycota</taxon>
        <taxon>Pezizomycotina</taxon>
        <taxon>Sordariomycetes</taxon>
        <taxon>Hypocreomycetidae</taxon>
        <taxon>Hypocreales</taxon>
        <taxon>Nectriaceae</taxon>
        <taxon>Fusarium</taxon>
        <taxon>Fusarium fujikuroi species complex</taxon>
    </lineage>
</organism>
<proteinExistence type="predicted"/>
<dbReference type="EMBL" id="MTQA01000425">
    <property type="protein sequence ID" value="PNP59320.1"/>
    <property type="molecule type" value="Genomic_DNA"/>
</dbReference>
<evidence type="ECO:0000313" key="2">
    <source>
        <dbReference type="Proteomes" id="UP000236664"/>
    </source>
</evidence>
<dbReference type="Proteomes" id="UP000236664">
    <property type="component" value="Unassembled WGS sequence"/>
</dbReference>
<accession>A0A2K0UNJ0</accession>
<name>A0A2K0UNJ0_GIBNY</name>
<gene>
    <name evidence="1" type="ORF">FNYG_14935</name>
</gene>
<comment type="caution">
    <text evidence="1">The sequence shown here is derived from an EMBL/GenBank/DDBJ whole genome shotgun (WGS) entry which is preliminary data.</text>
</comment>
<protein>
    <submittedName>
        <fullName evidence="1">Uncharacterized protein</fullName>
    </submittedName>
</protein>
<keyword evidence="2" id="KW-1185">Reference proteome</keyword>
<evidence type="ECO:0000313" key="1">
    <source>
        <dbReference type="EMBL" id="PNP59320.1"/>
    </source>
</evidence>
<dbReference type="AlphaFoldDB" id="A0A2K0UNJ0"/>